<dbReference type="PANTHER" id="PTHR18929:SF58">
    <property type="entry name" value="PROTEIN DISULFIDE-ISOMERASE-LIKE PROTEIN OF THE TESTIS"/>
    <property type="match status" value="1"/>
</dbReference>
<dbReference type="RefSeq" id="XP_012591539.1">
    <property type="nucleotide sequence ID" value="XM_012736085.1"/>
</dbReference>
<keyword evidence="10" id="KW-0413">Isomerase</keyword>
<dbReference type="AlphaFoldDB" id="A0A8B7EBT4"/>
<evidence type="ECO:0000313" key="16">
    <source>
        <dbReference type="Ensembl" id="ENSMICP00000010163.3"/>
    </source>
</evidence>
<dbReference type="GO" id="GO:0007286">
    <property type="term" value="P:spermatid development"/>
    <property type="evidence" value="ECO:0007669"/>
    <property type="project" value="Ensembl"/>
</dbReference>
<dbReference type="FunFam" id="3.40.30.10:FF:000209">
    <property type="entry name" value="Protein disulfide isomerase like, testis expressed"/>
    <property type="match status" value="1"/>
</dbReference>
<dbReference type="EMBL" id="ABDC03020951">
    <property type="status" value="NOT_ANNOTATED_CDS"/>
    <property type="molecule type" value="Genomic_DNA"/>
</dbReference>
<organism evidence="16 17">
    <name type="scientific">Microcebus murinus</name>
    <name type="common">Gray mouse lemur</name>
    <name type="synonym">Lemur murinus</name>
    <dbReference type="NCBI Taxonomy" id="30608"/>
    <lineage>
        <taxon>Eukaryota</taxon>
        <taxon>Metazoa</taxon>
        <taxon>Chordata</taxon>
        <taxon>Craniata</taxon>
        <taxon>Vertebrata</taxon>
        <taxon>Euteleostomi</taxon>
        <taxon>Mammalia</taxon>
        <taxon>Eutheria</taxon>
        <taxon>Euarchontoglires</taxon>
        <taxon>Primates</taxon>
        <taxon>Strepsirrhini</taxon>
        <taxon>Lemuriformes</taxon>
        <taxon>Cheirogaleidae</taxon>
        <taxon>Microcebus</taxon>
    </lineage>
</organism>
<dbReference type="FunFam" id="3.40.30.10:FF:000167">
    <property type="entry name" value="Protein disulfide isomerase like, testis expressed"/>
    <property type="match status" value="1"/>
</dbReference>
<evidence type="ECO:0000256" key="10">
    <source>
        <dbReference type="ARBA" id="ARBA00023235"/>
    </source>
</evidence>
<protein>
    <recommendedName>
        <fullName evidence="13">Protein disulfide-isomerase-like protein of the testis</fullName>
    </recommendedName>
</protein>
<keyword evidence="4" id="KW-0221">Differentiation</keyword>
<evidence type="ECO:0000256" key="2">
    <source>
        <dbReference type="ARBA" id="ARBA00022473"/>
    </source>
</evidence>
<keyword evidence="3 14" id="KW-0732">Signal</keyword>
<dbReference type="FunFam" id="3.40.30.10:FF:000177">
    <property type="entry name" value="Protein disulfide isomerase like, testis expressed"/>
    <property type="match status" value="1"/>
</dbReference>
<dbReference type="Pfam" id="PF13848">
    <property type="entry name" value="Thioredoxin_6"/>
    <property type="match status" value="1"/>
</dbReference>
<dbReference type="InterPro" id="IPR013766">
    <property type="entry name" value="Thioredoxin_domain"/>
</dbReference>
<evidence type="ECO:0000256" key="12">
    <source>
        <dbReference type="ARBA" id="ARBA00066117"/>
    </source>
</evidence>
<reference evidence="16" key="2">
    <citation type="submission" date="2025-08" db="UniProtKB">
        <authorList>
            <consortium name="Ensembl"/>
        </authorList>
    </citation>
    <scope>IDENTIFICATION</scope>
</reference>
<keyword evidence="6" id="KW-0744">Spermatogenesis</keyword>
<evidence type="ECO:0000256" key="14">
    <source>
        <dbReference type="SAM" id="SignalP"/>
    </source>
</evidence>
<dbReference type="GO" id="GO:0005783">
    <property type="term" value="C:endoplasmic reticulum"/>
    <property type="evidence" value="ECO:0007669"/>
    <property type="project" value="TreeGrafter"/>
</dbReference>
<dbReference type="Ensembl" id="ENSMICT00000011158.3">
    <property type="protein sequence ID" value="ENSMICP00000010163.3"/>
    <property type="gene ID" value="ENSMICG00000011157.3"/>
</dbReference>
<evidence type="ECO:0000256" key="6">
    <source>
        <dbReference type="ARBA" id="ARBA00022871"/>
    </source>
</evidence>
<dbReference type="CDD" id="cd02995">
    <property type="entry name" value="PDI_a_PDI_a'_C"/>
    <property type="match status" value="1"/>
</dbReference>
<dbReference type="GO" id="GO:0008354">
    <property type="term" value="P:germ cell migration"/>
    <property type="evidence" value="ECO:0007669"/>
    <property type="project" value="Ensembl"/>
</dbReference>
<dbReference type="KEGG" id="mmur:105855228"/>
<evidence type="ECO:0000256" key="5">
    <source>
        <dbReference type="ARBA" id="ARBA00022824"/>
    </source>
</evidence>
<evidence type="ECO:0000313" key="17">
    <source>
        <dbReference type="Proteomes" id="UP000694394"/>
    </source>
</evidence>
<keyword evidence="2" id="KW-0217">Developmental protein</keyword>
<dbReference type="CTD" id="204474"/>
<dbReference type="GeneID" id="105855228"/>
<dbReference type="InterPro" id="IPR036249">
    <property type="entry name" value="Thioredoxin-like_sf"/>
</dbReference>
<dbReference type="Gene3D" id="3.40.30.10">
    <property type="entry name" value="Glutaredoxin"/>
    <property type="match status" value="4"/>
</dbReference>
<keyword evidence="17" id="KW-1185">Reference proteome</keyword>
<dbReference type="GO" id="GO:0006457">
    <property type="term" value="P:protein folding"/>
    <property type="evidence" value="ECO:0007669"/>
    <property type="project" value="TreeGrafter"/>
</dbReference>
<dbReference type="Pfam" id="PF00085">
    <property type="entry name" value="Thioredoxin"/>
    <property type="match status" value="2"/>
</dbReference>
<evidence type="ECO:0000259" key="15">
    <source>
        <dbReference type="PROSITE" id="PS51352"/>
    </source>
</evidence>
<feature type="signal peptide" evidence="14">
    <location>
        <begin position="1"/>
        <end position="20"/>
    </location>
</feature>
<keyword evidence="5" id="KW-0256">Endoplasmic reticulum</keyword>
<dbReference type="SUPFAM" id="SSF52833">
    <property type="entry name" value="Thioredoxin-like"/>
    <property type="match status" value="4"/>
</dbReference>
<dbReference type="Proteomes" id="UP000694394">
    <property type="component" value="Chromosome 17"/>
</dbReference>
<dbReference type="CDD" id="cd02981">
    <property type="entry name" value="PDI_b_family"/>
    <property type="match status" value="1"/>
</dbReference>
<feature type="chain" id="PRO_5044133311" description="Protein disulfide-isomerase-like protein of the testis" evidence="14">
    <location>
        <begin position="21"/>
        <end position="593"/>
    </location>
</feature>
<dbReference type="CDD" id="cd02982">
    <property type="entry name" value="PDI_b'_family"/>
    <property type="match status" value="1"/>
</dbReference>
<reference evidence="16" key="3">
    <citation type="submission" date="2025-09" db="UniProtKB">
        <authorList>
            <consortium name="Ensembl"/>
        </authorList>
    </citation>
    <scope>IDENTIFICATION</scope>
</reference>
<dbReference type="PROSITE" id="PS51352">
    <property type="entry name" value="THIOREDOXIN_2"/>
    <property type="match status" value="1"/>
</dbReference>
<dbReference type="OrthoDB" id="72053at2759"/>
<keyword evidence="7" id="KW-1015">Disulfide bond</keyword>
<comment type="similarity">
    <text evidence="1">Belongs to the protein disulfide isomerase family.</text>
</comment>
<evidence type="ECO:0000256" key="9">
    <source>
        <dbReference type="ARBA" id="ARBA00023186"/>
    </source>
</evidence>
<evidence type="ECO:0000256" key="7">
    <source>
        <dbReference type="ARBA" id="ARBA00023157"/>
    </source>
</evidence>
<sequence>MELLWTPLLLVASCAFGVHSLPEADAGAPDTNTTKPLRILEERNLLVLTPAGLTQMLKDTRFLMVLFHNPSSKQSRNMAEELGKAADIMGKGKNGIGFGKVDITVEKELQQEFNVKKAPELKLFFEGNRSEPISCKGVVESTALVVWLRRQISQKAFLFNNSMEVANFVKSRHLVIIGFFQDLEEEVADLFYDTIKDFPELTFGAIEIKNTVGRFHVTLDSVLVFKKGKIVNRQELVNDNTNKQDLLHIIKQHLTDFVLEYNLENKDLIYELNILNHMLLFVSKSSESYHTIIQHYKLASKEFQNKILFILVDADEPRNRRVFEYFRITEVNIPSVQLLNLSSDARYKMPSDEITFTNLRKFGLNFLSRNAKKHQSSEDIPKYWDQGLVKQLVGKNFNIVVFDKERDVFVMFYAPWSEKCRALFPLLEELGRKYQNHSSITIAKIDIMANDIQLTYPDRYPFFRLFPTDSEQAVVYKGEHTLEGFSDFLESHVKARVEDELLSVEQNEVMEEEMLAEEKEIPIVEEKEIPIVEEKEIPIVEKELPEQQLSELENVTKLEEPAAKKEPAEEVVVVAKPKAPWKQEKKTKVKEEL</sequence>
<evidence type="ECO:0000256" key="11">
    <source>
        <dbReference type="ARBA" id="ARBA00056306"/>
    </source>
</evidence>
<keyword evidence="9" id="KW-0143">Chaperone</keyword>
<evidence type="ECO:0000256" key="8">
    <source>
        <dbReference type="ARBA" id="ARBA00023180"/>
    </source>
</evidence>
<evidence type="ECO:0000256" key="1">
    <source>
        <dbReference type="ARBA" id="ARBA00006347"/>
    </source>
</evidence>
<evidence type="ECO:0000256" key="13">
    <source>
        <dbReference type="ARBA" id="ARBA00069082"/>
    </source>
</evidence>
<dbReference type="PANTHER" id="PTHR18929">
    <property type="entry name" value="PROTEIN DISULFIDE ISOMERASE"/>
    <property type="match status" value="1"/>
</dbReference>
<comment type="function">
    <text evidence="11">Probable redox-inactive chaperone involved in spermatogenesis.</text>
</comment>
<dbReference type="GO" id="GO:0003756">
    <property type="term" value="F:protein disulfide isomerase activity"/>
    <property type="evidence" value="ECO:0007669"/>
    <property type="project" value="Ensembl"/>
</dbReference>
<name>A0A8B7EBT4_MICMU</name>
<comment type="subunit">
    <text evidence="12">Homodimer. The homodimer is not disulfide-linked. Interacts with ERO1A and CLGN.</text>
</comment>
<dbReference type="GeneTree" id="ENSGT00940000160939"/>
<feature type="domain" description="Thioredoxin" evidence="15">
    <location>
        <begin position="371"/>
        <end position="494"/>
    </location>
</feature>
<proteinExistence type="inferred from homology"/>
<dbReference type="FunFam" id="3.40.30.10:FF:000191">
    <property type="entry name" value="Protein disulfide isomerase like, testis expressed"/>
    <property type="match status" value="1"/>
</dbReference>
<dbReference type="CDD" id="cd02961">
    <property type="entry name" value="PDI_a_family"/>
    <property type="match status" value="1"/>
</dbReference>
<gene>
    <name evidence="16" type="primary">PDILT</name>
</gene>
<accession>A0A8B7EBT4</accession>
<keyword evidence="8" id="KW-0325">Glycoprotein</keyword>
<evidence type="ECO:0000256" key="4">
    <source>
        <dbReference type="ARBA" id="ARBA00022782"/>
    </source>
</evidence>
<evidence type="ECO:0000256" key="3">
    <source>
        <dbReference type="ARBA" id="ARBA00022729"/>
    </source>
</evidence>
<reference evidence="16" key="1">
    <citation type="submission" date="2016-12" db="EMBL/GenBank/DDBJ databases">
        <title>Mouse lemur reference genome and diversity panel.</title>
        <authorList>
            <person name="Harris R."/>
            <person name="Larsen P."/>
            <person name="Liu Y."/>
            <person name="Hughes D.S."/>
            <person name="Murali S."/>
            <person name="Raveendran M."/>
            <person name="Korchina V."/>
            <person name="Wang M."/>
            <person name="Jhangiani S."/>
            <person name="Bandaranaike D."/>
            <person name="Bellair M."/>
            <person name="Blankenburg K."/>
            <person name="Chao H."/>
            <person name="Dahdouli M."/>
            <person name="Dinh H."/>
            <person name="Doddapaneni H."/>
            <person name="English A."/>
            <person name="Firestine M."/>
            <person name="Gnanaolivu R."/>
            <person name="Gross S."/>
            <person name="Hernandez B."/>
            <person name="Javaid M."/>
            <person name="Jayaseelan J."/>
            <person name="Jones J."/>
            <person name="Khan Z."/>
            <person name="Kovar C."/>
            <person name="Kurapati P."/>
            <person name="Le B."/>
            <person name="Lee S."/>
            <person name="Li M."/>
            <person name="Mathew T."/>
            <person name="Narasimhan A."/>
            <person name="Ngo D."/>
            <person name="Nguyen L."/>
            <person name="Okwuonu G."/>
            <person name="Ongeri F."/>
            <person name="Osuji N."/>
            <person name="Pu L.-L."/>
            <person name="Puazo M."/>
            <person name="Quiroz J."/>
            <person name="Raj R."/>
            <person name="Rajbhandari K."/>
            <person name="Reid J.G."/>
            <person name="Santibanez J."/>
            <person name="Sexton D."/>
            <person name="Skinner E."/>
            <person name="Vee V."/>
            <person name="Weissenberger G."/>
            <person name="Wu Y."/>
            <person name="Xin Y."/>
            <person name="Han Y."/>
            <person name="Campbell C."/>
            <person name="Brown A."/>
            <person name="Sullivan B."/>
            <person name="Shelton J."/>
            <person name="Brown S."/>
            <person name="Dudchenko O."/>
            <person name="Machol I."/>
            <person name="Durand N."/>
            <person name="Shamim M."/>
            <person name="Lieberman A."/>
            <person name="Muzny D.M."/>
            <person name="Richards S."/>
            <person name="Yoder A."/>
            <person name="Worley K.C."/>
            <person name="Rogers J."/>
            <person name="Gibbs R.A."/>
        </authorList>
    </citation>
    <scope>NUCLEOTIDE SEQUENCE [LARGE SCALE GENOMIC DNA]</scope>
</reference>